<feature type="compositionally biased region" description="Low complexity" evidence="1">
    <location>
        <begin position="60"/>
        <end position="69"/>
    </location>
</feature>
<sequence length="174" mass="18599">MGFFARLFGSSKSAPSATVPADGAPKPETEVQAAEQPVASAPDAVQSIAQEPEPAPPEQPIEAASSAAPEAEEPEPEDDEEESEPAPEPEPFPALAPDEVIYVLTTFGVDSIDPTFMATKKLYRAGSRQAAVAFLRTQVVTEPLAYIEVETPDGPFGIDNRQRVFNTHGQFVDF</sequence>
<gene>
    <name evidence="2" type="ORF">GJ654_08130</name>
</gene>
<reference evidence="2 3" key="1">
    <citation type="submission" date="2019-11" db="EMBL/GenBank/DDBJ databases">
        <title>Whole-genome sequence of a Rhodoblastus acidophilus DSM 142.</title>
        <authorList>
            <person name="Kyndt J.A."/>
            <person name="Meyer T.E."/>
        </authorList>
    </citation>
    <scope>NUCLEOTIDE SEQUENCE [LARGE SCALE GENOMIC DNA]</scope>
    <source>
        <strain evidence="2 3">DSM 142</strain>
    </source>
</reference>
<dbReference type="AlphaFoldDB" id="A0A6N8DP60"/>
<name>A0A6N8DP60_RHOAC</name>
<comment type="caution">
    <text evidence="2">The sequence shown here is derived from an EMBL/GenBank/DDBJ whole genome shotgun (WGS) entry which is preliminary data.</text>
</comment>
<dbReference type="Proteomes" id="UP000439113">
    <property type="component" value="Unassembled WGS sequence"/>
</dbReference>
<proteinExistence type="predicted"/>
<evidence type="ECO:0000256" key="1">
    <source>
        <dbReference type="SAM" id="MobiDB-lite"/>
    </source>
</evidence>
<dbReference type="RefSeq" id="WP_155445653.1">
    <property type="nucleotide sequence ID" value="NZ_JAOQNR010000004.1"/>
</dbReference>
<evidence type="ECO:0000313" key="2">
    <source>
        <dbReference type="EMBL" id="MTV30961.1"/>
    </source>
</evidence>
<organism evidence="2 3">
    <name type="scientific">Rhodoblastus acidophilus</name>
    <name type="common">Rhodopseudomonas acidophila</name>
    <dbReference type="NCBI Taxonomy" id="1074"/>
    <lineage>
        <taxon>Bacteria</taxon>
        <taxon>Pseudomonadati</taxon>
        <taxon>Pseudomonadota</taxon>
        <taxon>Alphaproteobacteria</taxon>
        <taxon>Hyphomicrobiales</taxon>
        <taxon>Rhodoblastaceae</taxon>
        <taxon>Rhodoblastus</taxon>
    </lineage>
</organism>
<feature type="compositionally biased region" description="Acidic residues" evidence="1">
    <location>
        <begin position="70"/>
        <end position="87"/>
    </location>
</feature>
<evidence type="ECO:0000313" key="3">
    <source>
        <dbReference type="Proteomes" id="UP000439113"/>
    </source>
</evidence>
<feature type="region of interest" description="Disordered" evidence="1">
    <location>
        <begin position="1"/>
        <end position="95"/>
    </location>
</feature>
<protein>
    <submittedName>
        <fullName evidence="2">Uncharacterized protein</fullName>
    </submittedName>
</protein>
<dbReference type="OrthoDB" id="4163377at2"/>
<dbReference type="EMBL" id="WNKS01000005">
    <property type="protein sequence ID" value="MTV30961.1"/>
    <property type="molecule type" value="Genomic_DNA"/>
</dbReference>
<accession>A0A6N8DP60</accession>